<gene>
    <name evidence="2" type="ORF">SAMN05444584_0178</name>
</gene>
<dbReference type="Proteomes" id="UP000243463">
    <property type="component" value="Unassembled WGS sequence"/>
</dbReference>
<protein>
    <submittedName>
        <fullName evidence="2">Uncharacterized protein</fullName>
    </submittedName>
</protein>
<sequence>MEMKKIVCSMLSMVSISSFAGECLQPETAPVALSKNSQAISQTQARNTWEDWIWRGPTFVCPNTGTQSCQYQWSEAKTTGYSWQIGGSLNLSKIPVIGEYLSILSLNGNRTNNKSLTSTFGWNVTVNKGWSVQPIQVITRRWTQGTYKGAYENTGQGCSTGIAAPVTKSWYEWNPNRIAGQWQTNIEAGNYASYNVFH</sequence>
<feature type="chain" id="PRO_5012736165" evidence="1">
    <location>
        <begin position="21"/>
        <end position="198"/>
    </location>
</feature>
<dbReference type="AlphaFoldDB" id="A0A217ECW9"/>
<dbReference type="EMBL" id="FZLN01000001">
    <property type="protein sequence ID" value="SNQ28264.1"/>
    <property type="molecule type" value="Genomic_DNA"/>
</dbReference>
<keyword evidence="1" id="KW-0732">Signal</keyword>
<evidence type="ECO:0000313" key="3">
    <source>
        <dbReference type="Proteomes" id="UP000243463"/>
    </source>
</evidence>
<name>A0A217ECW9_9GAMM</name>
<dbReference type="RefSeq" id="WP_088822269.1">
    <property type="nucleotide sequence ID" value="NZ_FZLN01000001.1"/>
</dbReference>
<evidence type="ECO:0000256" key="1">
    <source>
        <dbReference type="SAM" id="SignalP"/>
    </source>
</evidence>
<proteinExistence type="predicted"/>
<keyword evidence="3" id="KW-1185">Reference proteome</keyword>
<organism evidence="2 3">
    <name type="scientific">Acinetobacter apis</name>
    <dbReference type="NCBI Taxonomy" id="1229165"/>
    <lineage>
        <taxon>Bacteria</taxon>
        <taxon>Pseudomonadati</taxon>
        <taxon>Pseudomonadota</taxon>
        <taxon>Gammaproteobacteria</taxon>
        <taxon>Moraxellales</taxon>
        <taxon>Moraxellaceae</taxon>
        <taxon>Acinetobacter</taxon>
    </lineage>
</organism>
<dbReference type="OrthoDB" id="6681673at2"/>
<accession>A0A217ECW9</accession>
<feature type="signal peptide" evidence="1">
    <location>
        <begin position="1"/>
        <end position="20"/>
    </location>
</feature>
<evidence type="ECO:0000313" key="2">
    <source>
        <dbReference type="EMBL" id="SNQ28264.1"/>
    </source>
</evidence>
<reference evidence="3" key="1">
    <citation type="submission" date="2017-06" db="EMBL/GenBank/DDBJ databases">
        <authorList>
            <person name="Varghese N."/>
            <person name="Submissions S."/>
        </authorList>
    </citation>
    <scope>NUCLEOTIDE SEQUENCE [LARGE SCALE GENOMIC DNA]</scope>
    <source>
        <strain evidence="3">ANC 5114</strain>
    </source>
</reference>